<gene>
    <name evidence="2" type="ORF">DIZ80_14375</name>
</gene>
<evidence type="ECO:0000256" key="1">
    <source>
        <dbReference type="SAM" id="SignalP"/>
    </source>
</evidence>
<dbReference type="AlphaFoldDB" id="A0A370DAT1"/>
<dbReference type="PANTHER" id="PTHR35841">
    <property type="entry name" value="PHOSPHONATES-BINDING PERIPLASMIC PROTEIN"/>
    <property type="match status" value="1"/>
</dbReference>
<keyword evidence="3" id="KW-1185">Reference proteome</keyword>
<keyword evidence="1" id="KW-0732">Signal</keyword>
<evidence type="ECO:0000313" key="3">
    <source>
        <dbReference type="Proteomes" id="UP000254266"/>
    </source>
</evidence>
<name>A0A370DAT1_9GAMM</name>
<feature type="signal peptide" evidence="1">
    <location>
        <begin position="1"/>
        <end position="22"/>
    </location>
</feature>
<dbReference type="PANTHER" id="PTHR35841:SF1">
    <property type="entry name" value="PHOSPHONATES-BINDING PERIPLASMIC PROTEIN"/>
    <property type="match status" value="1"/>
</dbReference>
<dbReference type="Proteomes" id="UP000254266">
    <property type="component" value="Unassembled WGS sequence"/>
</dbReference>
<reference evidence="2 3" key="1">
    <citation type="journal article" date="2018" name="ISME J.">
        <title>Endosymbiont genomes yield clues of tubeworm success.</title>
        <authorList>
            <person name="Li Y."/>
            <person name="Liles M.R."/>
            <person name="Halanych K.M."/>
        </authorList>
    </citation>
    <scope>NUCLEOTIDE SEQUENCE [LARGE SCALE GENOMIC DNA]</scope>
    <source>
        <strain evidence="2">A1464</strain>
    </source>
</reference>
<accession>A0A370DAT1</accession>
<dbReference type="SUPFAM" id="SSF53850">
    <property type="entry name" value="Periplasmic binding protein-like II"/>
    <property type="match status" value="1"/>
</dbReference>
<proteinExistence type="predicted"/>
<comment type="caution">
    <text evidence="2">The sequence shown here is derived from an EMBL/GenBank/DDBJ whole genome shotgun (WGS) entry which is preliminary data.</text>
</comment>
<feature type="chain" id="PRO_5016877350" evidence="1">
    <location>
        <begin position="23"/>
        <end position="307"/>
    </location>
</feature>
<evidence type="ECO:0000313" key="2">
    <source>
        <dbReference type="EMBL" id="RDH81286.1"/>
    </source>
</evidence>
<sequence>MNKYSYLWKSVLLVVLALVLSACDNDNGASKGPQYSVKSNDQEDKTYYLAIHPLHNPKKLIQAYQPLVNYLNKNIEDVNFKLESSRDYQAFEHKFRERHPEFILPNPWQTLEAMKVGYSVIAMAGDAQDFKGIFIVRKDSLITKITDLKGKTVSYPSHTALAACIMPQYHLHERGIDVNKDINNNYVGSQESAIMNAYLKQSDVGVTWPPPWRLFQRDHPEEAAELTLVWETAPLMNNSVMVRDDIPDVLGKRVQLLLMNLKNSPDGLAVLKNMSTSKFHQANDLSYAPVREFVKNFEAKVRPVEQK</sequence>
<organism evidence="2 3">
    <name type="scientific">endosymbiont of Galathealinum brachiosum</name>
    <dbReference type="NCBI Taxonomy" id="2200906"/>
    <lineage>
        <taxon>Bacteria</taxon>
        <taxon>Pseudomonadati</taxon>
        <taxon>Pseudomonadota</taxon>
        <taxon>Gammaproteobacteria</taxon>
        <taxon>sulfur-oxidizing symbionts</taxon>
    </lineage>
</organism>
<dbReference type="Gene3D" id="3.40.190.10">
    <property type="entry name" value="Periplasmic binding protein-like II"/>
    <property type="match status" value="2"/>
</dbReference>
<dbReference type="PROSITE" id="PS51257">
    <property type="entry name" value="PROKAR_LIPOPROTEIN"/>
    <property type="match status" value="1"/>
</dbReference>
<protein>
    <submittedName>
        <fullName evidence="2">Phosphonate ABC transporter substrate-binding protein</fullName>
    </submittedName>
</protein>
<dbReference type="Pfam" id="PF12974">
    <property type="entry name" value="Phosphonate-bd"/>
    <property type="match status" value="1"/>
</dbReference>
<dbReference type="EMBL" id="QFXC01000013">
    <property type="protein sequence ID" value="RDH81286.1"/>
    <property type="molecule type" value="Genomic_DNA"/>
</dbReference>